<sequence>MIPDTPASEVIKYCKRRYGHSALFQSVMLDSVENLLQGKRAPFLEKPDCRDLAEEVLWICFTKKAVLASPLQR</sequence>
<accession>A0A1F6DXF2</accession>
<dbReference type="EMBL" id="MFLK01000020">
    <property type="protein sequence ID" value="OGG66105.1"/>
    <property type="molecule type" value="Genomic_DNA"/>
</dbReference>
<reference evidence="1 2" key="1">
    <citation type="journal article" date="2016" name="Nat. Commun.">
        <title>Thousands of microbial genomes shed light on interconnected biogeochemical processes in an aquifer system.</title>
        <authorList>
            <person name="Anantharaman K."/>
            <person name="Brown C.T."/>
            <person name="Hug L.A."/>
            <person name="Sharon I."/>
            <person name="Castelle C.J."/>
            <person name="Probst A.J."/>
            <person name="Thomas B.C."/>
            <person name="Singh A."/>
            <person name="Wilkins M.J."/>
            <person name="Karaoz U."/>
            <person name="Brodie E.L."/>
            <person name="Williams K.H."/>
            <person name="Hubbard S.S."/>
            <person name="Banfield J.F."/>
        </authorList>
    </citation>
    <scope>NUCLEOTIDE SEQUENCE [LARGE SCALE GENOMIC DNA]</scope>
</reference>
<organism evidence="1 2">
    <name type="scientific">Candidatus Kaiserbacteria bacterium RIFCSPHIGHO2_02_FULL_55_20</name>
    <dbReference type="NCBI Taxonomy" id="1798497"/>
    <lineage>
        <taxon>Bacteria</taxon>
        <taxon>Candidatus Kaiseribacteriota</taxon>
    </lineage>
</organism>
<comment type="caution">
    <text evidence="1">The sequence shown here is derived from an EMBL/GenBank/DDBJ whole genome shotgun (WGS) entry which is preliminary data.</text>
</comment>
<protein>
    <submittedName>
        <fullName evidence="1">Uncharacterized protein</fullName>
    </submittedName>
</protein>
<name>A0A1F6DXF2_9BACT</name>
<dbReference type="AlphaFoldDB" id="A0A1F6DXF2"/>
<evidence type="ECO:0000313" key="2">
    <source>
        <dbReference type="Proteomes" id="UP000177652"/>
    </source>
</evidence>
<gene>
    <name evidence="1" type="ORF">A3D71_03380</name>
</gene>
<dbReference type="Proteomes" id="UP000177652">
    <property type="component" value="Unassembled WGS sequence"/>
</dbReference>
<proteinExistence type="predicted"/>
<evidence type="ECO:0000313" key="1">
    <source>
        <dbReference type="EMBL" id="OGG66105.1"/>
    </source>
</evidence>